<keyword evidence="3" id="KW-1185">Reference proteome</keyword>
<protein>
    <submittedName>
        <fullName evidence="2">Uncharacterized protein</fullName>
    </submittedName>
</protein>
<evidence type="ECO:0000256" key="1">
    <source>
        <dbReference type="SAM" id="MobiDB-lite"/>
    </source>
</evidence>
<dbReference type="OrthoDB" id="2552978at2759"/>
<sequence length="201" mass="21655">MRRTAAAIRSSSTPSVLEMRILANHGGDHRFSFLRRGEEKRWGVEWERLLRGENVQLPASTPQASLLSGYDSESGSDAGRTDEGHEVQLTANRAVERKADAHSGSGKQASIPAQASEMSQEPQEEPKQEAEPADAAQSSATSGREILRAERSGTQKASRLAKARAWALQHRAQTESAKESVGNDAPAEKAQLAEIGDGVND</sequence>
<evidence type="ECO:0000313" key="2">
    <source>
        <dbReference type="EMBL" id="PWN43589.1"/>
    </source>
</evidence>
<dbReference type="InParanoid" id="A0A316W1M4"/>
<dbReference type="RefSeq" id="XP_025370749.1">
    <property type="nucleotide sequence ID" value="XM_025517563.1"/>
</dbReference>
<dbReference type="GeneID" id="37039433"/>
<evidence type="ECO:0000313" key="3">
    <source>
        <dbReference type="Proteomes" id="UP000245783"/>
    </source>
</evidence>
<proteinExistence type="predicted"/>
<reference evidence="2 3" key="1">
    <citation type="journal article" date="2018" name="Mol. Biol. Evol.">
        <title>Broad Genomic Sampling Reveals a Smut Pathogenic Ancestry of the Fungal Clade Ustilaginomycotina.</title>
        <authorList>
            <person name="Kijpornyongpan T."/>
            <person name="Mondo S.J."/>
            <person name="Barry K."/>
            <person name="Sandor L."/>
            <person name="Lee J."/>
            <person name="Lipzen A."/>
            <person name="Pangilinan J."/>
            <person name="LaButti K."/>
            <person name="Hainaut M."/>
            <person name="Henrissat B."/>
            <person name="Grigoriev I.V."/>
            <person name="Spatafora J.W."/>
            <person name="Aime M.C."/>
        </authorList>
    </citation>
    <scope>NUCLEOTIDE SEQUENCE [LARGE SCALE GENOMIC DNA]</scope>
    <source>
        <strain evidence="2 3">MCA 4658</strain>
    </source>
</reference>
<dbReference type="STRING" id="1522189.A0A316W1M4"/>
<dbReference type="EMBL" id="KZ819368">
    <property type="protein sequence ID" value="PWN43589.1"/>
    <property type="molecule type" value="Genomic_DNA"/>
</dbReference>
<organism evidence="2 3">
    <name type="scientific">Ceraceosorus guamensis</name>
    <dbReference type="NCBI Taxonomy" id="1522189"/>
    <lineage>
        <taxon>Eukaryota</taxon>
        <taxon>Fungi</taxon>
        <taxon>Dikarya</taxon>
        <taxon>Basidiomycota</taxon>
        <taxon>Ustilaginomycotina</taxon>
        <taxon>Exobasidiomycetes</taxon>
        <taxon>Ceraceosorales</taxon>
        <taxon>Ceraceosoraceae</taxon>
        <taxon>Ceraceosorus</taxon>
    </lineage>
</organism>
<dbReference type="Proteomes" id="UP000245783">
    <property type="component" value="Unassembled WGS sequence"/>
</dbReference>
<dbReference type="AlphaFoldDB" id="A0A316W1M4"/>
<feature type="region of interest" description="Disordered" evidence="1">
    <location>
        <begin position="60"/>
        <end position="201"/>
    </location>
</feature>
<feature type="compositionally biased region" description="Polar residues" evidence="1">
    <location>
        <begin position="60"/>
        <end position="75"/>
    </location>
</feature>
<gene>
    <name evidence="2" type="ORF">IE81DRAFT_71914</name>
</gene>
<name>A0A316W1M4_9BASI</name>
<accession>A0A316W1M4</accession>